<dbReference type="RefSeq" id="WP_268879670.1">
    <property type="nucleotide sequence ID" value="NZ_CP114029.1"/>
</dbReference>
<gene>
    <name evidence="2" type="ORF">OH818_16710</name>
</gene>
<feature type="compositionally biased region" description="Basic and acidic residues" evidence="1">
    <location>
        <begin position="1"/>
        <end position="12"/>
    </location>
</feature>
<accession>A0ABY7BUG3</accession>
<evidence type="ECO:0000313" key="3">
    <source>
        <dbReference type="Proteomes" id="UP001164020"/>
    </source>
</evidence>
<proteinExistence type="predicted"/>
<protein>
    <submittedName>
        <fullName evidence="2">P27 family phage terminase small subunit</fullName>
    </submittedName>
</protein>
<dbReference type="EMBL" id="CP114029">
    <property type="protein sequence ID" value="WAP67218.1"/>
    <property type="molecule type" value="Genomic_DNA"/>
</dbReference>
<dbReference type="Proteomes" id="UP001164020">
    <property type="component" value="Chromosome"/>
</dbReference>
<evidence type="ECO:0000256" key="1">
    <source>
        <dbReference type="SAM" id="MobiDB-lite"/>
    </source>
</evidence>
<feature type="region of interest" description="Disordered" evidence="1">
    <location>
        <begin position="1"/>
        <end position="25"/>
    </location>
</feature>
<name>A0ABY7BUG3_9HYPH</name>
<reference evidence="2" key="1">
    <citation type="submission" date="2022-12" db="EMBL/GenBank/DDBJ databases">
        <title>Jiella pelagia sp. nov., isolated from phosphonate enriched culture of Northwest Pacific surface seawater.</title>
        <authorList>
            <person name="Shin D.Y."/>
            <person name="Hwang C.Y."/>
        </authorList>
    </citation>
    <scope>NUCLEOTIDE SEQUENCE</scope>
    <source>
        <strain evidence="2">HL-NP1</strain>
    </source>
</reference>
<feature type="compositionally biased region" description="Basic and acidic residues" evidence="1">
    <location>
        <begin position="202"/>
        <end position="211"/>
    </location>
</feature>
<sequence>MARRRDDPELQRAKGYPGRRKRKTDEAIEAAAMAAEQDATASDPFAVPSIFTKAPAYYRRSIAIWKGQAETLRASGRRRPGYRGGLARYCIWSQMYEAAMEKLRKDCPKGDLTIEWTPVGGTTRIIPHPSIKIMGDIEPKLRALEDDFGFTPRSDVNLVRVETFNRSTQPDLFTRPSASDDRRDGDDGQPASDDPMDLMMDSDSRPPTRLN</sequence>
<organism evidence="2 3">
    <name type="scientific">Jiella pelagia</name>
    <dbReference type="NCBI Taxonomy" id="2986949"/>
    <lineage>
        <taxon>Bacteria</taxon>
        <taxon>Pseudomonadati</taxon>
        <taxon>Pseudomonadota</taxon>
        <taxon>Alphaproteobacteria</taxon>
        <taxon>Hyphomicrobiales</taxon>
        <taxon>Aurantimonadaceae</taxon>
        <taxon>Jiella</taxon>
    </lineage>
</organism>
<feature type="region of interest" description="Disordered" evidence="1">
    <location>
        <begin position="168"/>
        <end position="211"/>
    </location>
</feature>
<dbReference type="Pfam" id="PF05119">
    <property type="entry name" value="Terminase_4"/>
    <property type="match status" value="1"/>
</dbReference>
<dbReference type="InterPro" id="IPR006448">
    <property type="entry name" value="Phage_term_ssu_P27"/>
</dbReference>
<evidence type="ECO:0000313" key="2">
    <source>
        <dbReference type="EMBL" id="WAP67218.1"/>
    </source>
</evidence>
<keyword evidence="3" id="KW-1185">Reference proteome</keyword>